<dbReference type="AlphaFoldDB" id="A0A3N1HIJ7"/>
<dbReference type="Proteomes" id="UP000268727">
    <property type="component" value="Unassembled WGS sequence"/>
</dbReference>
<keyword evidence="3" id="KW-1185">Reference proteome</keyword>
<sequence length="39" mass="4082">MAALTGWFGSATIRGRVDGRTGRQRVFGPCAEGDGVRGD</sequence>
<evidence type="ECO:0000256" key="1">
    <source>
        <dbReference type="SAM" id="MobiDB-lite"/>
    </source>
</evidence>
<reference evidence="2 3" key="1">
    <citation type="submission" date="2018-11" db="EMBL/GenBank/DDBJ databases">
        <title>Sequencing the genomes of 1000 actinobacteria strains.</title>
        <authorList>
            <person name="Klenk H.-P."/>
        </authorList>
    </citation>
    <scope>NUCLEOTIDE SEQUENCE [LARGE SCALE GENOMIC DNA]</scope>
    <source>
        <strain evidence="2 3">DSM 44231</strain>
    </source>
</reference>
<gene>
    <name evidence="2" type="ORF">EDD40_7794</name>
</gene>
<dbReference type="EMBL" id="RJKM01000001">
    <property type="protein sequence ID" value="ROP42295.1"/>
    <property type="molecule type" value="Genomic_DNA"/>
</dbReference>
<protein>
    <submittedName>
        <fullName evidence="2">Uncharacterized protein</fullName>
    </submittedName>
</protein>
<feature type="region of interest" description="Disordered" evidence="1">
    <location>
        <begin position="18"/>
        <end position="39"/>
    </location>
</feature>
<proteinExistence type="predicted"/>
<name>A0A3N1HIJ7_9PSEU</name>
<evidence type="ECO:0000313" key="2">
    <source>
        <dbReference type="EMBL" id="ROP42295.1"/>
    </source>
</evidence>
<comment type="caution">
    <text evidence="2">The sequence shown here is derived from an EMBL/GenBank/DDBJ whole genome shotgun (WGS) entry which is preliminary data.</text>
</comment>
<organism evidence="2 3">
    <name type="scientific">Saccharothrix texasensis</name>
    <dbReference type="NCBI Taxonomy" id="103734"/>
    <lineage>
        <taxon>Bacteria</taxon>
        <taxon>Bacillati</taxon>
        <taxon>Actinomycetota</taxon>
        <taxon>Actinomycetes</taxon>
        <taxon>Pseudonocardiales</taxon>
        <taxon>Pseudonocardiaceae</taxon>
        <taxon>Saccharothrix</taxon>
    </lineage>
</organism>
<accession>A0A3N1HIJ7</accession>
<evidence type="ECO:0000313" key="3">
    <source>
        <dbReference type="Proteomes" id="UP000268727"/>
    </source>
</evidence>